<protein>
    <submittedName>
        <fullName evidence="10">Radical SAM protein</fullName>
    </submittedName>
</protein>
<dbReference type="PANTHER" id="PTHR43409">
    <property type="entry name" value="ANAEROBIC MAGNESIUM-PROTOPORPHYRIN IX MONOMETHYL ESTER CYCLASE-RELATED"/>
    <property type="match status" value="1"/>
</dbReference>
<dbReference type="CDD" id="cd02068">
    <property type="entry name" value="radical_SAM_B12_BD"/>
    <property type="match status" value="1"/>
</dbReference>
<dbReference type="PROSITE" id="PS51918">
    <property type="entry name" value="RADICAL_SAM"/>
    <property type="match status" value="1"/>
</dbReference>
<evidence type="ECO:0000256" key="2">
    <source>
        <dbReference type="ARBA" id="ARBA00022603"/>
    </source>
</evidence>
<evidence type="ECO:0000313" key="11">
    <source>
        <dbReference type="Proteomes" id="UP000677913"/>
    </source>
</evidence>
<dbReference type="SFLD" id="SFLDG01123">
    <property type="entry name" value="methyltransferase_(Class_B)"/>
    <property type="match status" value="1"/>
</dbReference>
<keyword evidence="3" id="KW-0808">Transferase</keyword>
<keyword evidence="6" id="KW-0408">Iron</keyword>
<keyword evidence="5" id="KW-0479">Metal-binding</keyword>
<dbReference type="Proteomes" id="UP000677913">
    <property type="component" value="Unassembled WGS sequence"/>
</dbReference>
<dbReference type="InterPro" id="IPR036724">
    <property type="entry name" value="Cobalamin-bd_sf"/>
</dbReference>
<dbReference type="Gene3D" id="3.80.30.20">
    <property type="entry name" value="tm_1862 like domain"/>
    <property type="match status" value="1"/>
</dbReference>
<gene>
    <name evidence="10" type="ORF">KGA66_17370</name>
</gene>
<dbReference type="AlphaFoldDB" id="A0A8J7WM12"/>
<keyword evidence="4" id="KW-0949">S-adenosyl-L-methionine</keyword>
<dbReference type="PROSITE" id="PS51332">
    <property type="entry name" value="B12_BINDING"/>
    <property type="match status" value="1"/>
</dbReference>
<evidence type="ECO:0000256" key="7">
    <source>
        <dbReference type="ARBA" id="ARBA00023014"/>
    </source>
</evidence>
<name>A0A8J7WM12_9ACTN</name>
<dbReference type="SUPFAM" id="SSF52242">
    <property type="entry name" value="Cobalamin (vitamin B12)-binding domain"/>
    <property type="match status" value="1"/>
</dbReference>
<feature type="domain" description="Radical SAM core" evidence="9">
    <location>
        <begin position="190"/>
        <end position="405"/>
    </location>
</feature>
<evidence type="ECO:0000256" key="5">
    <source>
        <dbReference type="ARBA" id="ARBA00022723"/>
    </source>
</evidence>
<accession>A0A8J7WM12</accession>
<dbReference type="RefSeq" id="WP_211469191.1">
    <property type="nucleotide sequence ID" value="NZ_JAGSXH010000061.1"/>
</dbReference>
<dbReference type="GO" id="GO:0051539">
    <property type="term" value="F:4 iron, 4 sulfur cluster binding"/>
    <property type="evidence" value="ECO:0007669"/>
    <property type="project" value="UniProtKB-KW"/>
</dbReference>
<sequence length="519" mass="59214">MPEPARAMRAQSRNLSILCIQLGFHDAYPDASTLATTYNDGIYYVASFVQHEFPDAQVEMCQMFWGEKPGDFPLADYDYILISALATHFWSNIETLELIRRAKRDDCIVIMGGPHAAFAPYEALRYADYAVTAEGEIPAVQLIRALEAGEPVTGVDNLAYIGGGGELTLNQVTRYGGIANAINPALLARAPRLHWATVSMSRGCPFDCSFCYAIRLLGRRFRTKTADDVVAELDAIYAQTGCNRFYVTDLNFTTRKDYCREIAERLRGRDYKFIAMSRINHADDMDLVLDLKRSGFEEYCLGVESEDPAVLRAFNKKVEASEQTTRLLRFAENDIAIHSAIIFGLDVQDRPAIEATARWCADARIMHPVFVCLAEYPFQDLLYGARQDVEDHRIIMEVPTYQHYSFVGIFPRHMRPSELQQGILDSYEIFFRHAFEVERRPQRRARLKAYSRSVECGKAGMQRHIRFLEELEKPYYTASGTLKEDRLKADFDARFGELRSWLSRSSKRTDVQFVAGYAR</sequence>
<dbReference type="PANTHER" id="PTHR43409:SF7">
    <property type="entry name" value="BLL1977 PROTEIN"/>
    <property type="match status" value="1"/>
</dbReference>
<comment type="caution">
    <text evidence="10">The sequence shown here is derived from an EMBL/GenBank/DDBJ whole genome shotgun (WGS) entry which is preliminary data.</text>
</comment>
<dbReference type="SUPFAM" id="SSF102114">
    <property type="entry name" value="Radical SAM enzymes"/>
    <property type="match status" value="1"/>
</dbReference>
<dbReference type="SFLD" id="SFLDS00029">
    <property type="entry name" value="Radical_SAM"/>
    <property type="match status" value="1"/>
</dbReference>
<dbReference type="GO" id="GO:0046872">
    <property type="term" value="F:metal ion binding"/>
    <property type="evidence" value="ECO:0007669"/>
    <property type="project" value="UniProtKB-KW"/>
</dbReference>
<dbReference type="InterPro" id="IPR051198">
    <property type="entry name" value="BchE-like"/>
</dbReference>
<dbReference type="Gene3D" id="3.40.50.280">
    <property type="entry name" value="Cobalamin-binding domain"/>
    <property type="match status" value="1"/>
</dbReference>
<dbReference type="GO" id="GO:0003824">
    <property type="term" value="F:catalytic activity"/>
    <property type="evidence" value="ECO:0007669"/>
    <property type="project" value="InterPro"/>
</dbReference>
<dbReference type="InterPro" id="IPR058240">
    <property type="entry name" value="rSAM_sf"/>
</dbReference>
<dbReference type="InterPro" id="IPR006638">
    <property type="entry name" value="Elp3/MiaA/NifB-like_rSAM"/>
</dbReference>
<feature type="domain" description="B12-binding" evidence="8">
    <location>
        <begin position="76"/>
        <end position="153"/>
    </location>
</feature>
<dbReference type="SFLD" id="SFLDG01082">
    <property type="entry name" value="B12-binding_domain_containing"/>
    <property type="match status" value="1"/>
</dbReference>
<evidence type="ECO:0000259" key="8">
    <source>
        <dbReference type="PROSITE" id="PS51332"/>
    </source>
</evidence>
<dbReference type="SMART" id="SM00729">
    <property type="entry name" value="Elp3"/>
    <property type="match status" value="1"/>
</dbReference>
<evidence type="ECO:0000313" key="10">
    <source>
        <dbReference type="EMBL" id="MBS2964831.1"/>
    </source>
</evidence>
<dbReference type="Pfam" id="PF02310">
    <property type="entry name" value="B12-binding"/>
    <property type="match status" value="1"/>
</dbReference>
<evidence type="ECO:0000256" key="1">
    <source>
        <dbReference type="ARBA" id="ARBA00001966"/>
    </source>
</evidence>
<organism evidence="10 11">
    <name type="scientific">Actinocrinis puniceicyclus</name>
    <dbReference type="NCBI Taxonomy" id="977794"/>
    <lineage>
        <taxon>Bacteria</taxon>
        <taxon>Bacillati</taxon>
        <taxon>Actinomycetota</taxon>
        <taxon>Actinomycetes</taxon>
        <taxon>Catenulisporales</taxon>
        <taxon>Actinospicaceae</taxon>
        <taxon>Actinocrinis</taxon>
    </lineage>
</organism>
<proteinExistence type="predicted"/>
<dbReference type="InterPro" id="IPR034466">
    <property type="entry name" value="Methyltransferase_Class_B"/>
</dbReference>
<comment type="cofactor">
    <cofactor evidence="1">
        <name>[4Fe-4S] cluster</name>
        <dbReference type="ChEBI" id="CHEBI:49883"/>
    </cofactor>
</comment>
<evidence type="ECO:0000256" key="3">
    <source>
        <dbReference type="ARBA" id="ARBA00022679"/>
    </source>
</evidence>
<dbReference type="EMBL" id="JAGSXH010000061">
    <property type="protein sequence ID" value="MBS2964831.1"/>
    <property type="molecule type" value="Genomic_DNA"/>
</dbReference>
<evidence type="ECO:0000256" key="4">
    <source>
        <dbReference type="ARBA" id="ARBA00022691"/>
    </source>
</evidence>
<reference evidence="10" key="1">
    <citation type="submission" date="2021-04" db="EMBL/GenBank/DDBJ databases">
        <title>Genome based classification of Actinospica acidithermotolerans sp. nov., an actinobacterium isolated from an Indonesian hot spring.</title>
        <authorList>
            <person name="Kusuma A.B."/>
            <person name="Putra K.E."/>
            <person name="Nafisah S."/>
            <person name="Loh J."/>
            <person name="Nouioui I."/>
            <person name="Goodfellow M."/>
        </authorList>
    </citation>
    <scope>NUCLEOTIDE SEQUENCE</scope>
    <source>
        <strain evidence="10">DSM 45618</strain>
    </source>
</reference>
<keyword evidence="11" id="KW-1185">Reference proteome</keyword>
<dbReference type="CDD" id="cd01335">
    <property type="entry name" value="Radical_SAM"/>
    <property type="match status" value="1"/>
</dbReference>
<keyword evidence="7" id="KW-0411">Iron-sulfur</keyword>
<dbReference type="Pfam" id="PF04055">
    <property type="entry name" value="Radical_SAM"/>
    <property type="match status" value="1"/>
</dbReference>
<evidence type="ECO:0000259" key="9">
    <source>
        <dbReference type="PROSITE" id="PS51918"/>
    </source>
</evidence>
<keyword evidence="2" id="KW-0489">Methyltransferase</keyword>
<dbReference type="InterPro" id="IPR023404">
    <property type="entry name" value="rSAM_horseshoe"/>
</dbReference>
<dbReference type="InterPro" id="IPR006158">
    <property type="entry name" value="Cobalamin-bd"/>
</dbReference>
<dbReference type="GO" id="GO:0031419">
    <property type="term" value="F:cobalamin binding"/>
    <property type="evidence" value="ECO:0007669"/>
    <property type="project" value="InterPro"/>
</dbReference>
<dbReference type="InterPro" id="IPR007197">
    <property type="entry name" value="rSAM"/>
</dbReference>
<evidence type="ECO:0000256" key="6">
    <source>
        <dbReference type="ARBA" id="ARBA00023004"/>
    </source>
</evidence>